<gene>
    <name evidence="1" type="ORF">LQ384_05200</name>
</gene>
<dbReference type="RefSeq" id="WP_230788484.1">
    <property type="nucleotide sequence ID" value="NZ_JAJNCO010000002.1"/>
</dbReference>
<name>A0AAW4XCK7_RHORH</name>
<dbReference type="Proteomes" id="UP001198630">
    <property type="component" value="Unassembled WGS sequence"/>
</dbReference>
<organism evidence="1 2">
    <name type="scientific">Rhodococcus rhodochrous</name>
    <dbReference type="NCBI Taxonomy" id="1829"/>
    <lineage>
        <taxon>Bacteria</taxon>
        <taxon>Bacillati</taxon>
        <taxon>Actinomycetota</taxon>
        <taxon>Actinomycetes</taxon>
        <taxon>Mycobacteriales</taxon>
        <taxon>Nocardiaceae</taxon>
        <taxon>Rhodococcus</taxon>
    </lineage>
</organism>
<protein>
    <recommendedName>
        <fullName evidence="3">Ferredoxin</fullName>
    </recommendedName>
</protein>
<sequence length="125" mass="13886">MSASTRRSRWAKSPDFSQWPERAEAVAAQTAIDKINYLDSGQHEVQCRECGTCVLVRKNSLSHTSVQWQEDPDTVCPTFRETASLRGSSITPREGCPRLRESIDRAVLDGTLPVPDGSPTRPTRS</sequence>
<dbReference type="AlphaFoldDB" id="A0AAW4XCK7"/>
<reference evidence="1" key="1">
    <citation type="submission" date="2021-11" db="EMBL/GenBank/DDBJ databases">
        <title>Development of a sustainable strategy for remediation of hydrocarbon-contaminated territories based on the waste exchange concept.</title>
        <authorList>
            <person name="Elkin A."/>
        </authorList>
    </citation>
    <scope>NUCLEOTIDE SEQUENCE</scope>
    <source>
        <strain evidence="1">IEGM 757</strain>
    </source>
</reference>
<evidence type="ECO:0000313" key="2">
    <source>
        <dbReference type="Proteomes" id="UP001198630"/>
    </source>
</evidence>
<dbReference type="EMBL" id="JAJNCO010000002">
    <property type="protein sequence ID" value="MCD2110485.1"/>
    <property type="molecule type" value="Genomic_DNA"/>
</dbReference>
<proteinExistence type="predicted"/>
<evidence type="ECO:0000313" key="1">
    <source>
        <dbReference type="EMBL" id="MCD2110485.1"/>
    </source>
</evidence>
<accession>A0AAW4XCK7</accession>
<evidence type="ECO:0008006" key="3">
    <source>
        <dbReference type="Google" id="ProtNLM"/>
    </source>
</evidence>
<comment type="caution">
    <text evidence="1">The sequence shown here is derived from an EMBL/GenBank/DDBJ whole genome shotgun (WGS) entry which is preliminary data.</text>
</comment>